<reference evidence="3 4" key="1">
    <citation type="journal article" date="2016" name="Sci. Rep.">
        <title>The Dendrobium catenatum Lindl. genome sequence provides insights into polysaccharide synthase, floral development and adaptive evolution.</title>
        <authorList>
            <person name="Zhang G.Q."/>
            <person name="Xu Q."/>
            <person name="Bian C."/>
            <person name="Tsai W.C."/>
            <person name="Yeh C.M."/>
            <person name="Liu K.W."/>
            <person name="Yoshida K."/>
            <person name="Zhang L.S."/>
            <person name="Chang S.B."/>
            <person name="Chen F."/>
            <person name="Shi Y."/>
            <person name="Su Y.Y."/>
            <person name="Zhang Y.Q."/>
            <person name="Chen L.J."/>
            <person name="Yin Y."/>
            <person name="Lin M."/>
            <person name="Huang H."/>
            <person name="Deng H."/>
            <person name="Wang Z.W."/>
            <person name="Zhu S.L."/>
            <person name="Zhao X."/>
            <person name="Deng C."/>
            <person name="Niu S.C."/>
            <person name="Huang J."/>
            <person name="Wang M."/>
            <person name="Liu G.H."/>
            <person name="Yang H.J."/>
            <person name="Xiao X.J."/>
            <person name="Hsiao Y.Y."/>
            <person name="Wu W.L."/>
            <person name="Chen Y.Y."/>
            <person name="Mitsuda N."/>
            <person name="Ohme-Takagi M."/>
            <person name="Luo Y.B."/>
            <person name="Van de Peer Y."/>
            <person name="Liu Z.J."/>
        </authorList>
    </citation>
    <scope>NUCLEOTIDE SEQUENCE [LARGE SCALE GENOMIC DNA]</scope>
    <source>
        <tissue evidence="3">The whole plant</tissue>
    </source>
</reference>
<dbReference type="PANTHER" id="PTHR31286">
    <property type="entry name" value="GLYCINE-RICH CELL WALL STRUCTURAL PROTEIN 1.8-LIKE"/>
    <property type="match status" value="1"/>
</dbReference>
<organism evidence="3 4">
    <name type="scientific">Dendrobium catenatum</name>
    <dbReference type="NCBI Taxonomy" id="906689"/>
    <lineage>
        <taxon>Eukaryota</taxon>
        <taxon>Viridiplantae</taxon>
        <taxon>Streptophyta</taxon>
        <taxon>Embryophyta</taxon>
        <taxon>Tracheophyta</taxon>
        <taxon>Spermatophyta</taxon>
        <taxon>Magnoliopsida</taxon>
        <taxon>Liliopsida</taxon>
        <taxon>Asparagales</taxon>
        <taxon>Orchidaceae</taxon>
        <taxon>Epidendroideae</taxon>
        <taxon>Malaxideae</taxon>
        <taxon>Dendrobiinae</taxon>
        <taxon>Dendrobium</taxon>
    </lineage>
</organism>
<gene>
    <name evidence="3" type="ORF">MA16_Dca018006</name>
</gene>
<dbReference type="PANTHER" id="PTHR31286:SF180">
    <property type="entry name" value="OS10G0362600 PROTEIN"/>
    <property type="match status" value="1"/>
</dbReference>
<dbReference type="Pfam" id="PF14111">
    <property type="entry name" value="DUF4283"/>
    <property type="match status" value="1"/>
</dbReference>
<dbReference type="GO" id="GO:0004527">
    <property type="term" value="F:exonuclease activity"/>
    <property type="evidence" value="ECO:0007669"/>
    <property type="project" value="UniProtKB-KW"/>
</dbReference>
<name>A0A2I0WPE2_9ASPA</name>
<dbReference type="STRING" id="906689.A0A2I0WPE2"/>
<dbReference type="Proteomes" id="UP000233837">
    <property type="component" value="Unassembled WGS sequence"/>
</dbReference>
<dbReference type="InterPro" id="IPR025558">
    <property type="entry name" value="DUF4283"/>
</dbReference>
<protein>
    <submittedName>
        <fullName evidence="3">RNA exonuclease 1</fullName>
    </submittedName>
</protein>
<keyword evidence="3" id="KW-0378">Hydrolase</keyword>
<reference evidence="3 4" key="2">
    <citation type="journal article" date="2017" name="Nature">
        <title>The Apostasia genome and the evolution of orchids.</title>
        <authorList>
            <person name="Zhang G.Q."/>
            <person name="Liu K.W."/>
            <person name="Li Z."/>
            <person name="Lohaus R."/>
            <person name="Hsiao Y.Y."/>
            <person name="Niu S.C."/>
            <person name="Wang J.Y."/>
            <person name="Lin Y.C."/>
            <person name="Xu Q."/>
            <person name="Chen L.J."/>
            <person name="Yoshida K."/>
            <person name="Fujiwara S."/>
            <person name="Wang Z.W."/>
            <person name="Zhang Y.Q."/>
            <person name="Mitsuda N."/>
            <person name="Wang M."/>
            <person name="Liu G.H."/>
            <person name="Pecoraro L."/>
            <person name="Huang H.X."/>
            <person name="Xiao X.J."/>
            <person name="Lin M."/>
            <person name="Wu X.Y."/>
            <person name="Wu W.L."/>
            <person name="Chen Y.Y."/>
            <person name="Chang S.B."/>
            <person name="Sakamoto S."/>
            <person name="Ohme-Takagi M."/>
            <person name="Yagi M."/>
            <person name="Zeng S.J."/>
            <person name="Shen C.Y."/>
            <person name="Yeh C.M."/>
            <person name="Luo Y.B."/>
            <person name="Tsai W.C."/>
            <person name="Van de Peer Y."/>
            <person name="Liu Z.J."/>
        </authorList>
    </citation>
    <scope>NUCLEOTIDE SEQUENCE [LARGE SCALE GENOMIC DNA]</scope>
    <source>
        <tissue evidence="3">The whole plant</tissue>
    </source>
</reference>
<feature type="compositionally biased region" description="Polar residues" evidence="1">
    <location>
        <begin position="440"/>
        <end position="452"/>
    </location>
</feature>
<feature type="region of interest" description="Disordered" evidence="1">
    <location>
        <begin position="340"/>
        <end position="370"/>
    </location>
</feature>
<proteinExistence type="predicted"/>
<keyword evidence="3" id="KW-0269">Exonuclease</keyword>
<accession>A0A2I0WPE2</accession>
<evidence type="ECO:0000313" key="3">
    <source>
        <dbReference type="EMBL" id="PKU77511.1"/>
    </source>
</evidence>
<feature type="compositionally biased region" description="Low complexity" evidence="1">
    <location>
        <begin position="427"/>
        <end position="439"/>
    </location>
</feature>
<evidence type="ECO:0000256" key="1">
    <source>
        <dbReference type="SAM" id="MobiDB-lite"/>
    </source>
</evidence>
<keyword evidence="4" id="KW-1185">Reference proteome</keyword>
<evidence type="ECO:0000313" key="4">
    <source>
        <dbReference type="Proteomes" id="UP000233837"/>
    </source>
</evidence>
<sequence length="469" mass="51670">MNFLYPSLLSLRRPLRPGDFSPMAAAASLPLPPPASSSPTRAAVLPLWKNLLTTTPQVSTNFSHSLSFVPTNNFTANFTTDQFVAGAPEWALSLVGYSIGKRPFYEALLATIKKTWQLKGELSLLTMDDGFFLLKFTALEDYEHAWTGGPWFFFGKPFILQKWSPDFVPKREEFPSIPLWVKILNLPLSLWTPEGISKLASCIGIPIAVDALTAAKTRLTFARVCVQVTSSSPLPEEIYYSVDGKVTPLRVAYDWKPEHCSQCGSIMHPPTLCPKDPILKSTVNTQPRGRSSSRKPRPSPPPRLNIPKPTQPLKVNSSVTTLIPTQILTNNNIVGPILPNLNSPSGEVQENPEPSFKTKDPPPINTSNKFQTLTDLDKSDEIQPQSSIQGLNLSNTVNAISENTNLILNHNSPPHTSPRHHQPNIPSTFNDTNSSTSNTPKAQHTSNQNQKQTRGKTGKKASNSNNKTQ</sequence>
<dbReference type="AlphaFoldDB" id="A0A2I0WPE2"/>
<dbReference type="EMBL" id="KZ502493">
    <property type="protein sequence ID" value="PKU77511.1"/>
    <property type="molecule type" value="Genomic_DNA"/>
</dbReference>
<feature type="compositionally biased region" description="Polar residues" evidence="1">
    <location>
        <begin position="460"/>
        <end position="469"/>
    </location>
</feature>
<feature type="region of interest" description="Disordered" evidence="1">
    <location>
        <begin position="274"/>
        <end position="316"/>
    </location>
</feature>
<feature type="domain" description="DUF4283" evidence="2">
    <location>
        <begin position="89"/>
        <end position="170"/>
    </location>
</feature>
<feature type="region of interest" description="Disordered" evidence="1">
    <location>
        <begin position="406"/>
        <end position="469"/>
    </location>
</feature>
<evidence type="ECO:0000259" key="2">
    <source>
        <dbReference type="Pfam" id="PF14111"/>
    </source>
</evidence>
<keyword evidence="3" id="KW-0540">Nuclease</keyword>
<dbReference type="InterPro" id="IPR040256">
    <property type="entry name" value="At4g02000-like"/>
</dbReference>